<evidence type="ECO:0000313" key="2">
    <source>
        <dbReference type="EMBL" id="KAK7405851.1"/>
    </source>
</evidence>
<keyword evidence="3" id="KW-1185">Reference proteome</keyword>
<evidence type="ECO:0000313" key="3">
    <source>
        <dbReference type="Proteomes" id="UP001386955"/>
    </source>
</evidence>
<gene>
    <name evidence="2" type="ORF">VNO78_07461</name>
</gene>
<reference evidence="2 3" key="1">
    <citation type="submission" date="2024-01" db="EMBL/GenBank/DDBJ databases">
        <title>The genomes of 5 underutilized Papilionoideae crops provide insights into root nodulation and disease resistanc.</title>
        <authorList>
            <person name="Jiang F."/>
        </authorList>
    </citation>
    <scope>NUCLEOTIDE SEQUENCE [LARGE SCALE GENOMIC DNA]</scope>
    <source>
        <strain evidence="2">DUOXIRENSHENG_FW03</strain>
        <tissue evidence="2">Leaves</tissue>
    </source>
</reference>
<dbReference type="EMBL" id="JAYMYS010000002">
    <property type="protein sequence ID" value="KAK7405851.1"/>
    <property type="molecule type" value="Genomic_DNA"/>
</dbReference>
<name>A0AAN9STH1_PSOTE</name>
<feature type="domain" description="At2g35280-like TPR" evidence="1">
    <location>
        <begin position="193"/>
        <end position="254"/>
    </location>
</feature>
<protein>
    <recommendedName>
        <fullName evidence="1">At2g35280-like TPR domain-containing protein</fullName>
    </recommendedName>
</protein>
<proteinExistence type="predicted"/>
<organism evidence="2 3">
    <name type="scientific">Psophocarpus tetragonolobus</name>
    <name type="common">Winged bean</name>
    <name type="synonym">Dolichos tetragonolobus</name>
    <dbReference type="NCBI Taxonomy" id="3891"/>
    <lineage>
        <taxon>Eukaryota</taxon>
        <taxon>Viridiplantae</taxon>
        <taxon>Streptophyta</taxon>
        <taxon>Embryophyta</taxon>
        <taxon>Tracheophyta</taxon>
        <taxon>Spermatophyta</taxon>
        <taxon>Magnoliopsida</taxon>
        <taxon>eudicotyledons</taxon>
        <taxon>Gunneridae</taxon>
        <taxon>Pentapetalae</taxon>
        <taxon>rosids</taxon>
        <taxon>fabids</taxon>
        <taxon>Fabales</taxon>
        <taxon>Fabaceae</taxon>
        <taxon>Papilionoideae</taxon>
        <taxon>50 kb inversion clade</taxon>
        <taxon>NPAAA clade</taxon>
        <taxon>indigoferoid/millettioid clade</taxon>
        <taxon>Phaseoleae</taxon>
        <taxon>Psophocarpus</taxon>
    </lineage>
</organism>
<dbReference type="Pfam" id="PF23310">
    <property type="entry name" value="TPR_27"/>
    <property type="match status" value="1"/>
</dbReference>
<sequence length="254" mass="28276">MPAVNLVPNCHGDKSRVLKIHYEPIPSQCNIPTTITLSRPFSLHLSGSNCCCPLFLCRTLIPTTQASSPMTPLNMGFRATINAVNSNDVVDAANIDVVASNTNVVTASAASGHHRIGLQHCVTLSSSMKEYYFSLESLDVGLFSTFTTNYDLQDVASDSAEHLMNIILCYKTLLKVSENLHVYKIVSLYRFALIDWVLLQQTAVLRQRCMESGNLEVLFRDAFLEYISGQYKRGYGLRRMKVIVKQGLADAKYL</sequence>
<dbReference type="Proteomes" id="UP001386955">
    <property type="component" value="Unassembled WGS sequence"/>
</dbReference>
<accession>A0AAN9STH1</accession>
<dbReference type="InterPro" id="IPR057136">
    <property type="entry name" value="At2g35280_TPR_dom"/>
</dbReference>
<comment type="caution">
    <text evidence="2">The sequence shown here is derived from an EMBL/GenBank/DDBJ whole genome shotgun (WGS) entry which is preliminary data.</text>
</comment>
<dbReference type="AlphaFoldDB" id="A0AAN9STH1"/>
<evidence type="ECO:0000259" key="1">
    <source>
        <dbReference type="Pfam" id="PF23310"/>
    </source>
</evidence>